<dbReference type="InterPro" id="IPR038753">
    <property type="entry name" value="NFKBIL1"/>
</dbReference>
<dbReference type="GO" id="GO:0005634">
    <property type="term" value="C:nucleus"/>
    <property type="evidence" value="ECO:0007669"/>
    <property type="project" value="UniProtKB-SubCell"/>
</dbReference>
<protein>
    <recommendedName>
        <fullName evidence="9">J domain-containing protein</fullName>
    </recommendedName>
</protein>
<organism evidence="7 8">
    <name type="scientific">Tothia fuscella</name>
    <dbReference type="NCBI Taxonomy" id="1048955"/>
    <lineage>
        <taxon>Eukaryota</taxon>
        <taxon>Fungi</taxon>
        <taxon>Dikarya</taxon>
        <taxon>Ascomycota</taxon>
        <taxon>Pezizomycotina</taxon>
        <taxon>Dothideomycetes</taxon>
        <taxon>Pleosporomycetidae</taxon>
        <taxon>Venturiales</taxon>
        <taxon>Cylindrosympodiaceae</taxon>
        <taxon>Tothia</taxon>
    </lineage>
</organism>
<comment type="subcellular location">
    <subcellularLocation>
        <location evidence="1">Nucleus</location>
    </subcellularLocation>
</comment>
<name>A0A9P4NZG9_9PEZI</name>
<keyword evidence="3" id="KW-0677">Repeat</keyword>
<dbReference type="PANTHER" id="PTHR15263">
    <property type="entry name" value="I-KAPPA-B-LIKE PROTEIN IKBL"/>
    <property type="match status" value="1"/>
</dbReference>
<sequence>QGLDPDTAFRESLFDALADDEGAAYWEGVYGQPIHTYPNAKQGPQGELEHMTEAEYAEYVRSKMWEKSHEHIVEERKRREEERKRRKAAREQRPSPPPQEHHRHIFEEKIAASLRRGEQRKSQRKWQEAWKLYTESWEKFTSTVAIKSHEEGCLSGKAGRGIIPWPVESGRWKDATKEDVENFFRSAPPIDSDLAAILKVERVRWHPDKMQQRFGKNKLDEETVKTITAVFQVVDRLWGEMKGKR</sequence>
<dbReference type="OrthoDB" id="412109at2759"/>
<feature type="non-terminal residue" evidence="7">
    <location>
        <position position="245"/>
    </location>
</feature>
<keyword evidence="2" id="KW-0597">Phosphoprotein</keyword>
<proteinExistence type="predicted"/>
<evidence type="ECO:0000256" key="2">
    <source>
        <dbReference type="ARBA" id="ARBA00022553"/>
    </source>
</evidence>
<feature type="region of interest" description="Disordered" evidence="6">
    <location>
        <begin position="70"/>
        <end position="104"/>
    </location>
</feature>
<evidence type="ECO:0000256" key="6">
    <source>
        <dbReference type="SAM" id="MobiDB-lite"/>
    </source>
</evidence>
<evidence type="ECO:0000256" key="4">
    <source>
        <dbReference type="ARBA" id="ARBA00023043"/>
    </source>
</evidence>
<reference evidence="7" key="1">
    <citation type="journal article" date="2020" name="Stud. Mycol.">
        <title>101 Dothideomycetes genomes: a test case for predicting lifestyles and emergence of pathogens.</title>
        <authorList>
            <person name="Haridas S."/>
            <person name="Albert R."/>
            <person name="Binder M."/>
            <person name="Bloem J."/>
            <person name="Labutti K."/>
            <person name="Salamov A."/>
            <person name="Andreopoulos B."/>
            <person name="Baker S."/>
            <person name="Barry K."/>
            <person name="Bills G."/>
            <person name="Bluhm B."/>
            <person name="Cannon C."/>
            <person name="Castanera R."/>
            <person name="Culley D."/>
            <person name="Daum C."/>
            <person name="Ezra D."/>
            <person name="Gonzalez J."/>
            <person name="Henrissat B."/>
            <person name="Kuo A."/>
            <person name="Liang C."/>
            <person name="Lipzen A."/>
            <person name="Lutzoni F."/>
            <person name="Magnuson J."/>
            <person name="Mondo S."/>
            <person name="Nolan M."/>
            <person name="Ohm R."/>
            <person name="Pangilinan J."/>
            <person name="Park H.-J."/>
            <person name="Ramirez L."/>
            <person name="Alfaro M."/>
            <person name="Sun H."/>
            <person name="Tritt A."/>
            <person name="Yoshinaga Y."/>
            <person name="Zwiers L.-H."/>
            <person name="Turgeon B."/>
            <person name="Goodwin S."/>
            <person name="Spatafora J."/>
            <person name="Crous P."/>
            <person name="Grigoriev I."/>
        </authorList>
    </citation>
    <scope>NUCLEOTIDE SEQUENCE</scope>
    <source>
        <strain evidence="7">CBS 130266</strain>
    </source>
</reference>
<evidence type="ECO:0000256" key="5">
    <source>
        <dbReference type="ARBA" id="ARBA00023242"/>
    </source>
</evidence>
<dbReference type="EMBL" id="MU007016">
    <property type="protein sequence ID" value="KAF2434502.1"/>
    <property type="molecule type" value="Genomic_DNA"/>
</dbReference>
<dbReference type="AlphaFoldDB" id="A0A9P4NZG9"/>
<evidence type="ECO:0000256" key="3">
    <source>
        <dbReference type="ARBA" id="ARBA00022737"/>
    </source>
</evidence>
<evidence type="ECO:0000256" key="1">
    <source>
        <dbReference type="ARBA" id="ARBA00004123"/>
    </source>
</evidence>
<feature type="non-terminal residue" evidence="7">
    <location>
        <position position="1"/>
    </location>
</feature>
<evidence type="ECO:0008006" key="9">
    <source>
        <dbReference type="Google" id="ProtNLM"/>
    </source>
</evidence>
<accession>A0A9P4NZG9</accession>
<evidence type="ECO:0000313" key="7">
    <source>
        <dbReference type="EMBL" id="KAF2434502.1"/>
    </source>
</evidence>
<gene>
    <name evidence="7" type="ORF">EJ08DRAFT_551676</name>
</gene>
<feature type="compositionally biased region" description="Basic and acidic residues" evidence="6">
    <location>
        <begin position="70"/>
        <end position="93"/>
    </location>
</feature>
<keyword evidence="8" id="KW-1185">Reference proteome</keyword>
<dbReference type="GO" id="GO:0043124">
    <property type="term" value="P:negative regulation of canonical NF-kappaB signal transduction"/>
    <property type="evidence" value="ECO:0007669"/>
    <property type="project" value="InterPro"/>
</dbReference>
<dbReference type="PANTHER" id="PTHR15263:SF1">
    <property type="entry name" value="NF-KAPPA-B INHIBITOR-LIKE PROTEIN 1"/>
    <property type="match status" value="1"/>
</dbReference>
<comment type="caution">
    <text evidence="7">The sequence shown here is derived from an EMBL/GenBank/DDBJ whole genome shotgun (WGS) entry which is preliminary data.</text>
</comment>
<keyword evidence="5" id="KW-0539">Nucleus</keyword>
<dbReference type="Proteomes" id="UP000800235">
    <property type="component" value="Unassembled WGS sequence"/>
</dbReference>
<keyword evidence="4" id="KW-0040">ANK repeat</keyword>
<evidence type="ECO:0000313" key="8">
    <source>
        <dbReference type="Proteomes" id="UP000800235"/>
    </source>
</evidence>